<feature type="compositionally biased region" description="Low complexity" evidence="2">
    <location>
        <begin position="555"/>
        <end position="573"/>
    </location>
</feature>
<proteinExistence type="predicted"/>
<sequence>MNAVEDSFDISRGVPVPPGNYTNHHHSQTQNFVMNPRPSWLPLHQIERLPNQFNNGNIHQGHIPNGFGRQDPIAYELHPNGASKNFQTLSSFHSSHQHPEASQNNCGQFLANKDNFPINIDLPNTTSGESQRPSNNVTTQYSIPQIPHFDQPNGMTKNANAHHEYQFPKYGALEKHQGYTGGTSEVVKNCGQNGNRMEGNFHFHNAHHQFHVASTSHSNIDPIVQANQLAHRHRHIELHNGLGNQYDQLNQSNKNQLVDNRQHLPMVFKREPIFVDLTSDDENEQAASETVLQDKAGFNGLPTHQFSNQKSGGIGNGEVYHQATQPAIGTLEKNAKMNLNPNIKSYCQPTHPHPHWNWSNQFSTQDFESENQSVAHGSNLGSNSELGNPVHHVHQTEEPNHWNFSRGTQSYQDHFPGYFNQKVHGPILGENYAHHSQFDRQGHQIPNQNPQGLLPNHAPFHRNDPGHQLGFGGHLANKEPNQFSQQDQFRVNEQHFGHPLPKNIYLSIEQNNRDFGDGNVIQNKALEGQPNHGPSPAQLNQPSPGTQPCAVLNYNQSQNTSENSSESEPKTPSFALPTDLSSMETETQIEKICRNCGSKNKKRFENRTMLCNTCGMYKRRTGKHRPEECWKRRTDAVQKEEGDDYPGWKKLTKCVNCGEARRRRASFEREYRCSKCHAYKMKFKRERPKHLWNNSQYQKKSDYKKKEVPISGLGGHPPYQPFAVMNQNDFGVITKPPTCMNCGNPCTNFPENWQKPECGSCSFYINNCGVPMPKHP</sequence>
<dbReference type="GO" id="GO:0043565">
    <property type="term" value="F:sequence-specific DNA binding"/>
    <property type="evidence" value="ECO:0007669"/>
    <property type="project" value="InterPro"/>
</dbReference>
<evidence type="ECO:0000313" key="4">
    <source>
        <dbReference type="EMBL" id="PIC22370.1"/>
    </source>
</evidence>
<dbReference type="GO" id="GO:0006355">
    <property type="term" value="P:regulation of DNA-templated transcription"/>
    <property type="evidence" value="ECO:0007669"/>
    <property type="project" value="InterPro"/>
</dbReference>
<keyword evidence="5" id="KW-1185">Reference proteome</keyword>
<gene>
    <name evidence="4" type="primary">Cnig_chr_V.g16454</name>
    <name evidence="4" type="ORF">B9Z55_016454</name>
</gene>
<dbReference type="PROSITE" id="PS50114">
    <property type="entry name" value="GATA_ZN_FINGER_2"/>
    <property type="match status" value="1"/>
</dbReference>
<feature type="region of interest" description="Disordered" evidence="2">
    <location>
        <begin position="52"/>
        <end position="74"/>
    </location>
</feature>
<evidence type="ECO:0000256" key="2">
    <source>
        <dbReference type="SAM" id="MobiDB-lite"/>
    </source>
</evidence>
<feature type="region of interest" description="Disordered" evidence="2">
    <location>
        <begin position="1"/>
        <end position="31"/>
    </location>
</feature>
<dbReference type="InterPro" id="IPR000679">
    <property type="entry name" value="Znf_GATA"/>
</dbReference>
<dbReference type="EMBL" id="PDUG01000005">
    <property type="protein sequence ID" value="PIC22370.1"/>
    <property type="molecule type" value="Genomic_DNA"/>
</dbReference>
<feature type="region of interest" description="Disordered" evidence="2">
    <location>
        <begin position="516"/>
        <end position="581"/>
    </location>
</feature>
<name>A0A2G5T539_9PELO</name>
<evidence type="ECO:0000256" key="1">
    <source>
        <dbReference type="PROSITE-ProRule" id="PRU00094"/>
    </source>
</evidence>
<keyword evidence="1" id="KW-0862">Zinc</keyword>
<dbReference type="AlphaFoldDB" id="A0A2G5T539"/>
<dbReference type="GO" id="GO:0008270">
    <property type="term" value="F:zinc ion binding"/>
    <property type="evidence" value="ECO:0007669"/>
    <property type="project" value="UniProtKB-KW"/>
</dbReference>
<feature type="domain" description="GATA-type" evidence="3">
    <location>
        <begin position="593"/>
        <end position="640"/>
    </location>
</feature>
<dbReference type="SUPFAM" id="SSF57716">
    <property type="entry name" value="Glucocorticoid receptor-like (DNA-binding domain)"/>
    <property type="match status" value="1"/>
</dbReference>
<feature type="compositionally biased region" description="Polar residues" evidence="2">
    <location>
        <begin position="537"/>
        <end position="546"/>
    </location>
</feature>
<feature type="region of interest" description="Disordered" evidence="2">
    <location>
        <begin position="367"/>
        <end position="391"/>
    </location>
</feature>
<dbReference type="Proteomes" id="UP000230233">
    <property type="component" value="Chromosome V"/>
</dbReference>
<dbReference type="OrthoDB" id="5885246at2759"/>
<evidence type="ECO:0000313" key="5">
    <source>
        <dbReference type="Proteomes" id="UP000230233"/>
    </source>
</evidence>
<protein>
    <recommendedName>
        <fullName evidence="3">GATA-type domain-containing protein</fullName>
    </recommendedName>
</protein>
<feature type="compositionally biased region" description="Polar residues" evidence="2">
    <location>
        <begin position="367"/>
        <end position="386"/>
    </location>
</feature>
<keyword evidence="1" id="KW-0479">Metal-binding</keyword>
<organism evidence="4 5">
    <name type="scientific">Caenorhabditis nigoni</name>
    <dbReference type="NCBI Taxonomy" id="1611254"/>
    <lineage>
        <taxon>Eukaryota</taxon>
        <taxon>Metazoa</taxon>
        <taxon>Ecdysozoa</taxon>
        <taxon>Nematoda</taxon>
        <taxon>Chromadorea</taxon>
        <taxon>Rhabditida</taxon>
        <taxon>Rhabditina</taxon>
        <taxon>Rhabditomorpha</taxon>
        <taxon>Rhabditoidea</taxon>
        <taxon>Rhabditidae</taxon>
        <taxon>Peloderinae</taxon>
        <taxon>Caenorhabditis</taxon>
    </lineage>
</organism>
<comment type="caution">
    <text evidence="4">The sequence shown here is derived from an EMBL/GenBank/DDBJ whole genome shotgun (WGS) entry which is preliminary data.</text>
</comment>
<keyword evidence="1" id="KW-0863">Zinc-finger</keyword>
<reference evidence="5" key="1">
    <citation type="submission" date="2017-10" db="EMBL/GenBank/DDBJ databases">
        <title>Rapid genome shrinkage in a self-fertile nematode reveals novel sperm competition proteins.</title>
        <authorList>
            <person name="Yin D."/>
            <person name="Schwarz E.M."/>
            <person name="Thomas C.G."/>
            <person name="Felde R.L."/>
            <person name="Korf I.F."/>
            <person name="Cutter A.D."/>
            <person name="Schartner C.M."/>
            <person name="Ralston E.J."/>
            <person name="Meyer B.J."/>
            <person name="Haag E.S."/>
        </authorList>
    </citation>
    <scope>NUCLEOTIDE SEQUENCE [LARGE SCALE GENOMIC DNA]</scope>
    <source>
        <strain evidence="5">JU1422</strain>
    </source>
</reference>
<evidence type="ECO:0000259" key="3">
    <source>
        <dbReference type="PROSITE" id="PS50114"/>
    </source>
</evidence>
<accession>A0A2G5T539</accession>